<keyword evidence="2" id="KW-1185">Reference proteome</keyword>
<reference evidence="1 2" key="1">
    <citation type="submission" date="2018-12" db="EMBL/GenBank/DDBJ databases">
        <title>Dyella dinghuensis sp. nov. DHOA06 and Dyella choica sp. nov. 4M-K27, isolated from forest soil.</title>
        <authorList>
            <person name="Qiu L.-H."/>
            <person name="Gao Z.-H."/>
        </authorList>
    </citation>
    <scope>NUCLEOTIDE SEQUENCE [LARGE SCALE GENOMIC DNA]</scope>
    <source>
        <strain evidence="1 2">4M-K27</strain>
    </source>
</reference>
<name>A0A3S0S7R1_9GAMM</name>
<evidence type="ECO:0000313" key="1">
    <source>
        <dbReference type="EMBL" id="RUL71436.1"/>
    </source>
</evidence>
<comment type="caution">
    <text evidence="1">The sequence shown here is derived from an EMBL/GenBank/DDBJ whole genome shotgun (WGS) entry which is preliminary data.</text>
</comment>
<proteinExistence type="predicted"/>
<dbReference type="SUPFAM" id="SSF144064">
    <property type="entry name" value="Heme iron utilization protein-like"/>
    <property type="match status" value="1"/>
</dbReference>
<dbReference type="AlphaFoldDB" id="A0A3S0S7R1"/>
<organism evidence="1 2">
    <name type="scientific">Dyella choica</name>
    <dbReference type="NCBI Taxonomy" id="1927959"/>
    <lineage>
        <taxon>Bacteria</taxon>
        <taxon>Pseudomonadati</taxon>
        <taxon>Pseudomonadota</taxon>
        <taxon>Gammaproteobacteria</taxon>
        <taxon>Lysobacterales</taxon>
        <taxon>Rhodanobacteraceae</taxon>
        <taxon>Dyella</taxon>
    </lineage>
</organism>
<sequence length="189" mass="20820">MFGWLAARSSSLCRRAPRAVVSQHARRIAPHALIDMLPGLGSVLYLHAASDTAVPTVLPQGLVVTQRACIPLLDVHWLVAVSVVTDDGPREWCECVDLLGRTRARWYLLPDTDYLAWEALTSDCATHRPTPVGKHLLRPDQASVVNFRLRELAGMLLLEQDNSVMLSSLSHRLAARIAHAESAALSFQD</sequence>
<dbReference type="Proteomes" id="UP000274358">
    <property type="component" value="Unassembled WGS sequence"/>
</dbReference>
<evidence type="ECO:0000313" key="2">
    <source>
        <dbReference type="Proteomes" id="UP000274358"/>
    </source>
</evidence>
<dbReference type="EMBL" id="RYYV01000018">
    <property type="protein sequence ID" value="RUL71436.1"/>
    <property type="molecule type" value="Genomic_DNA"/>
</dbReference>
<dbReference type="RefSeq" id="WP_126686330.1">
    <property type="nucleotide sequence ID" value="NZ_RYYV01000018.1"/>
</dbReference>
<dbReference type="OrthoDB" id="5957605at2"/>
<accession>A0A3S0S7R1</accession>
<gene>
    <name evidence="1" type="ORF">EKH80_18790</name>
</gene>
<protein>
    <submittedName>
        <fullName evidence="1">Uncharacterized protein</fullName>
    </submittedName>
</protein>